<comment type="subcellular location">
    <subcellularLocation>
        <location evidence="2">Cytoplasm</location>
    </subcellularLocation>
</comment>
<dbReference type="GO" id="GO:0015031">
    <property type="term" value="P:protein transport"/>
    <property type="evidence" value="ECO:0007669"/>
    <property type="project" value="InterPro"/>
</dbReference>
<comment type="caution">
    <text evidence="12">The sequence shown here is derived from an EMBL/GenBank/DDBJ whole genome shotgun (WGS) entry which is preliminary data.</text>
</comment>
<dbReference type="GO" id="GO:0005737">
    <property type="term" value="C:cytoplasm"/>
    <property type="evidence" value="ECO:0007669"/>
    <property type="project" value="UniProtKB-SubCell"/>
</dbReference>
<evidence type="ECO:0000256" key="4">
    <source>
        <dbReference type="ARBA" id="ARBA00013194"/>
    </source>
</evidence>
<dbReference type="GO" id="GO:0043335">
    <property type="term" value="P:protein unfolding"/>
    <property type="evidence" value="ECO:0007669"/>
    <property type="project" value="TreeGrafter"/>
</dbReference>
<dbReference type="PANTHER" id="PTHR30560">
    <property type="entry name" value="TRIGGER FACTOR CHAPERONE AND PEPTIDYL-PROLYL CIS/TRANS ISOMERASE"/>
    <property type="match status" value="1"/>
</dbReference>
<reference evidence="12 13" key="1">
    <citation type="journal article" date="2015" name="Nature">
        <title>rRNA introns, odd ribosomes, and small enigmatic genomes across a large radiation of phyla.</title>
        <authorList>
            <person name="Brown C.T."/>
            <person name="Hug L.A."/>
            <person name="Thomas B.C."/>
            <person name="Sharon I."/>
            <person name="Castelle C.J."/>
            <person name="Singh A."/>
            <person name="Wilkins M.J."/>
            <person name="Williams K.H."/>
            <person name="Banfield J.F."/>
        </authorList>
    </citation>
    <scope>NUCLEOTIDE SEQUENCE [LARGE SCALE GENOMIC DNA]</scope>
</reference>
<dbReference type="EC" id="5.2.1.8" evidence="4"/>
<evidence type="ECO:0000256" key="3">
    <source>
        <dbReference type="ARBA" id="ARBA00005464"/>
    </source>
</evidence>
<dbReference type="EMBL" id="LCOZ01000007">
    <property type="protein sequence ID" value="KKU87875.1"/>
    <property type="molecule type" value="Genomic_DNA"/>
</dbReference>
<evidence type="ECO:0000256" key="7">
    <source>
        <dbReference type="ARBA" id="ARBA00023186"/>
    </source>
</evidence>
<dbReference type="Proteomes" id="UP000034772">
    <property type="component" value="Unassembled WGS sequence"/>
</dbReference>
<dbReference type="PATRIC" id="fig|1618373.3.peg.85"/>
<evidence type="ECO:0000259" key="11">
    <source>
        <dbReference type="Pfam" id="PF05698"/>
    </source>
</evidence>
<dbReference type="Pfam" id="PF05698">
    <property type="entry name" value="Trigger_C"/>
    <property type="match status" value="1"/>
</dbReference>
<feature type="domain" description="Trigger factor ribosome-binding bacterial" evidence="10">
    <location>
        <begin position="13"/>
        <end position="129"/>
    </location>
</feature>
<evidence type="ECO:0000256" key="2">
    <source>
        <dbReference type="ARBA" id="ARBA00004496"/>
    </source>
</evidence>
<evidence type="ECO:0000256" key="6">
    <source>
        <dbReference type="ARBA" id="ARBA00023110"/>
    </source>
</evidence>
<dbReference type="AlphaFoldDB" id="A0A0G1X0B0"/>
<feature type="domain" description="Trigger factor C-terminal" evidence="11">
    <location>
        <begin position="137"/>
        <end position="275"/>
    </location>
</feature>
<dbReference type="SUPFAM" id="SSF102735">
    <property type="entry name" value="Trigger factor ribosome-binding domain"/>
    <property type="match status" value="1"/>
</dbReference>
<sequence>MVLDTKLTWLPQKTFELDFSLPWTQVKTTFELVMKQLVKESDLKGFRKGKAPRELIEKQVDKGKIYGEVINQLLPVSYAEAVKKHNLKPALAPKITIVSAEEEKTWQFKAKSCELPEVKLGNYQGTSRSALVKSRLEKKELTQTQKFDQIARALIQDTQLELPELLIESERDRLLSKLLAELQKLNLTIEQYANSNQKTVDQVKNEYQQTAINTLKLELILQAIAEDRKITVKDSEIDKMINEAGDPKLKKQLNTPSERAYIAAVLKKKHAIDFLTSLG</sequence>
<dbReference type="Pfam" id="PF05697">
    <property type="entry name" value="Trigger_N"/>
    <property type="match status" value="1"/>
</dbReference>
<dbReference type="InterPro" id="IPR027304">
    <property type="entry name" value="Trigger_fact/SurA_dom_sf"/>
</dbReference>
<dbReference type="GO" id="GO:0043022">
    <property type="term" value="F:ribosome binding"/>
    <property type="evidence" value="ECO:0007669"/>
    <property type="project" value="TreeGrafter"/>
</dbReference>
<dbReference type="GO" id="GO:0044183">
    <property type="term" value="F:protein folding chaperone"/>
    <property type="evidence" value="ECO:0007669"/>
    <property type="project" value="TreeGrafter"/>
</dbReference>
<keyword evidence="8" id="KW-0413">Isomerase</keyword>
<comment type="similarity">
    <text evidence="3">Belongs to the FKBP-type PPIase family. Tig subfamily.</text>
</comment>
<dbReference type="GO" id="GO:0051083">
    <property type="term" value="P:'de novo' cotranslational protein folding"/>
    <property type="evidence" value="ECO:0007669"/>
    <property type="project" value="TreeGrafter"/>
</dbReference>
<evidence type="ECO:0000313" key="13">
    <source>
        <dbReference type="Proteomes" id="UP000034772"/>
    </source>
</evidence>
<evidence type="ECO:0000259" key="10">
    <source>
        <dbReference type="Pfam" id="PF05697"/>
    </source>
</evidence>
<dbReference type="PANTHER" id="PTHR30560:SF3">
    <property type="entry name" value="TRIGGER FACTOR-LIKE PROTEIN TIG, CHLOROPLASTIC"/>
    <property type="match status" value="1"/>
</dbReference>
<evidence type="ECO:0000256" key="8">
    <source>
        <dbReference type="ARBA" id="ARBA00023235"/>
    </source>
</evidence>
<evidence type="ECO:0000256" key="9">
    <source>
        <dbReference type="ARBA" id="ARBA00029986"/>
    </source>
</evidence>
<proteinExistence type="inferred from homology"/>
<keyword evidence="7" id="KW-0143">Chaperone</keyword>
<name>A0A0G1X0B0_9BACT</name>
<dbReference type="SUPFAM" id="SSF109998">
    <property type="entry name" value="Triger factor/SurA peptide-binding domain-like"/>
    <property type="match status" value="1"/>
</dbReference>
<keyword evidence="6" id="KW-0697">Rotamase</keyword>
<dbReference type="InterPro" id="IPR037041">
    <property type="entry name" value="Trigger_fac_C_sf"/>
</dbReference>
<dbReference type="GO" id="GO:0003755">
    <property type="term" value="F:peptidyl-prolyl cis-trans isomerase activity"/>
    <property type="evidence" value="ECO:0007669"/>
    <property type="project" value="UniProtKB-KW"/>
</dbReference>
<dbReference type="InterPro" id="IPR036611">
    <property type="entry name" value="Trigger_fac_ribosome-bd_sf"/>
</dbReference>
<dbReference type="Gene3D" id="1.10.3120.10">
    <property type="entry name" value="Trigger factor, C-terminal domain"/>
    <property type="match status" value="1"/>
</dbReference>
<dbReference type="InterPro" id="IPR005215">
    <property type="entry name" value="Trig_fac"/>
</dbReference>
<organism evidence="12 13">
    <name type="scientific">Candidatus Beckwithbacteria bacterium GW2011_GWC2_47_9</name>
    <dbReference type="NCBI Taxonomy" id="1618373"/>
    <lineage>
        <taxon>Bacteria</taxon>
        <taxon>Candidatus Beckwithiibacteriota</taxon>
    </lineage>
</organism>
<evidence type="ECO:0000256" key="1">
    <source>
        <dbReference type="ARBA" id="ARBA00000971"/>
    </source>
</evidence>
<gene>
    <name evidence="12" type="ORF">UY17_C0007G0011</name>
</gene>
<protein>
    <recommendedName>
        <fullName evidence="5">Trigger factor</fullName>
        <ecNumber evidence="4">5.2.1.8</ecNumber>
    </recommendedName>
    <alternativeName>
        <fullName evidence="9">PPIase</fullName>
    </alternativeName>
</protein>
<accession>A0A0G1X0B0</accession>
<dbReference type="Gene3D" id="3.30.70.1050">
    <property type="entry name" value="Trigger factor ribosome-binding domain"/>
    <property type="match status" value="1"/>
</dbReference>
<dbReference type="InterPro" id="IPR008881">
    <property type="entry name" value="Trigger_fac_ribosome-bd_bac"/>
</dbReference>
<evidence type="ECO:0000256" key="5">
    <source>
        <dbReference type="ARBA" id="ARBA00016902"/>
    </source>
</evidence>
<comment type="catalytic activity">
    <reaction evidence="1">
        <text>[protein]-peptidylproline (omega=180) = [protein]-peptidylproline (omega=0)</text>
        <dbReference type="Rhea" id="RHEA:16237"/>
        <dbReference type="Rhea" id="RHEA-COMP:10747"/>
        <dbReference type="Rhea" id="RHEA-COMP:10748"/>
        <dbReference type="ChEBI" id="CHEBI:83833"/>
        <dbReference type="ChEBI" id="CHEBI:83834"/>
        <dbReference type="EC" id="5.2.1.8"/>
    </reaction>
</comment>
<evidence type="ECO:0000313" key="12">
    <source>
        <dbReference type="EMBL" id="KKU87875.1"/>
    </source>
</evidence>
<dbReference type="InterPro" id="IPR008880">
    <property type="entry name" value="Trigger_fac_C"/>
</dbReference>